<feature type="binding site" evidence="2">
    <location>
        <position position="103"/>
    </location>
    <ligand>
        <name>Cu cation</name>
        <dbReference type="ChEBI" id="CHEBI:23378"/>
    </ligand>
</feature>
<dbReference type="InterPro" id="IPR036249">
    <property type="entry name" value="Thioredoxin-like_sf"/>
</dbReference>
<evidence type="ECO:0000256" key="3">
    <source>
        <dbReference type="PIRSR" id="PIRSR603782-2"/>
    </source>
</evidence>
<comment type="similarity">
    <text evidence="1">Belongs to the SCO1/2 family.</text>
</comment>
<dbReference type="OrthoDB" id="9790194at2"/>
<evidence type="ECO:0000256" key="1">
    <source>
        <dbReference type="ARBA" id="ARBA00010996"/>
    </source>
</evidence>
<dbReference type="InterPro" id="IPR003782">
    <property type="entry name" value="SCO1/SenC"/>
</dbReference>
<dbReference type="GO" id="GO:0046872">
    <property type="term" value="F:metal ion binding"/>
    <property type="evidence" value="ECO:0007669"/>
    <property type="project" value="UniProtKB-KW"/>
</dbReference>
<dbReference type="PANTHER" id="PTHR12151:SF25">
    <property type="entry name" value="LINALOOL DEHYDRATASE_ISOMERASE DOMAIN-CONTAINING PROTEIN"/>
    <property type="match status" value="1"/>
</dbReference>
<feature type="disulfide bond" description="Redox-active" evidence="3">
    <location>
        <begin position="103"/>
        <end position="107"/>
    </location>
</feature>
<sequence length="224" mass="24235">MDPGRPGRRRRGSARERRGKGGSKVKRLRVVTLQVSLGLLAALVAAPVVAEAPPASGAKANEDAAARYFTNTKLVDQDGKVRHFHDDLLRGKKVLINVAFTSCKGACPAMTANLAKVQRLLGARMGKEIHIITVTADPENDTPAVLKQYADRHGATAGWYFLTGAPDDVNKVLGRIGGLLRKPEDHATTLYVGNLSTGNWVKTQATARPEDIVYLVDHLDDPKR</sequence>
<protein>
    <submittedName>
        <fullName evidence="5">SCO family protein</fullName>
    </submittedName>
</protein>
<dbReference type="Pfam" id="PF02630">
    <property type="entry name" value="SCO1-SenC"/>
    <property type="match status" value="1"/>
</dbReference>
<keyword evidence="3" id="KW-1015">Disulfide bond</keyword>
<evidence type="ECO:0000313" key="6">
    <source>
        <dbReference type="Proteomes" id="UP000309215"/>
    </source>
</evidence>
<feature type="binding site" evidence="2">
    <location>
        <position position="107"/>
    </location>
    <ligand>
        <name>Cu cation</name>
        <dbReference type="ChEBI" id="CHEBI:23378"/>
    </ligand>
</feature>
<evidence type="ECO:0000256" key="2">
    <source>
        <dbReference type="PIRSR" id="PIRSR603782-1"/>
    </source>
</evidence>
<dbReference type="SUPFAM" id="SSF52833">
    <property type="entry name" value="Thioredoxin-like"/>
    <property type="match status" value="1"/>
</dbReference>
<proteinExistence type="inferred from homology"/>
<keyword evidence="6" id="KW-1185">Reference proteome</keyword>
<dbReference type="EMBL" id="SSMQ01000079">
    <property type="protein sequence ID" value="TKC97886.1"/>
    <property type="molecule type" value="Genomic_DNA"/>
</dbReference>
<dbReference type="Gene3D" id="3.40.30.10">
    <property type="entry name" value="Glutaredoxin"/>
    <property type="match status" value="1"/>
</dbReference>
<accession>A0A4U1IUW9</accession>
<organism evidence="5 6">
    <name type="scientific">Polyangium fumosum</name>
    <dbReference type="NCBI Taxonomy" id="889272"/>
    <lineage>
        <taxon>Bacteria</taxon>
        <taxon>Pseudomonadati</taxon>
        <taxon>Myxococcota</taxon>
        <taxon>Polyangia</taxon>
        <taxon>Polyangiales</taxon>
        <taxon>Polyangiaceae</taxon>
        <taxon>Polyangium</taxon>
    </lineage>
</organism>
<dbReference type="Proteomes" id="UP000309215">
    <property type="component" value="Unassembled WGS sequence"/>
</dbReference>
<name>A0A4U1IUW9_9BACT</name>
<dbReference type="CDD" id="cd02968">
    <property type="entry name" value="SCO"/>
    <property type="match status" value="1"/>
</dbReference>
<evidence type="ECO:0000313" key="5">
    <source>
        <dbReference type="EMBL" id="TKC97886.1"/>
    </source>
</evidence>
<dbReference type="AlphaFoldDB" id="A0A4U1IUW9"/>
<feature type="region of interest" description="Disordered" evidence="4">
    <location>
        <begin position="1"/>
        <end position="23"/>
    </location>
</feature>
<comment type="caution">
    <text evidence="5">The sequence shown here is derived from an EMBL/GenBank/DDBJ whole genome shotgun (WGS) entry which is preliminary data.</text>
</comment>
<dbReference type="PANTHER" id="PTHR12151">
    <property type="entry name" value="ELECTRON TRANSPORT PROTIN SCO1/SENC FAMILY MEMBER"/>
    <property type="match status" value="1"/>
</dbReference>
<gene>
    <name evidence="5" type="ORF">E8A74_43645</name>
</gene>
<reference evidence="5 6" key="1">
    <citation type="submission" date="2019-04" db="EMBL/GenBank/DDBJ databases">
        <authorList>
            <person name="Li Y."/>
            <person name="Wang J."/>
        </authorList>
    </citation>
    <scope>NUCLEOTIDE SEQUENCE [LARGE SCALE GENOMIC DNA]</scope>
    <source>
        <strain evidence="5 6">DSM 14668</strain>
    </source>
</reference>
<keyword evidence="2" id="KW-0479">Metal-binding</keyword>
<evidence type="ECO:0000256" key="4">
    <source>
        <dbReference type="SAM" id="MobiDB-lite"/>
    </source>
</evidence>
<keyword evidence="2" id="KW-0186">Copper</keyword>